<keyword evidence="2" id="KW-0472">Membrane</keyword>
<protein>
    <submittedName>
        <fullName evidence="4">DUF2510 domain-containing protein</fullName>
    </submittedName>
</protein>
<evidence type="ECO:0000313" key="4">
    <source>
        <dbReference type="EMBL" id="KAA9135511.1"/>
    </source>
</evidence>
<dbReference type="RefSeq" id="WP_150892050.1">
    <property type="nucleotide sequence ID" value="NZ_VYUY01000005.1"/>
</dbReference>
<evidence type="ECO:0000256" key="2">
    <source>
        <dbReference type="SAM" id="Phobius"/>
    </source>
</evidence>
<organism evidence="4 5">
    <name type="scientific">Microbacterium caowuchunii</name>
    <dbReference type="NCBI Taxonomy" id="2614638"/>
    <lineage>
        <taxon>Bacteria</taxon>
        <taxon>Bacillati</taxon>
        <taxon>Actinomycetota</taxon>
        <taxon>Actinomycetes</taxon>
        <taxon>Micrococcales</taxon>
        <taxon>Microbacteriaceae</taxon>
        <taxon>Microbacterium</taxon>
    </lineage>
</organism>
<gene>
    <name evidence="4" type="ORF">F6B40_03075</name>
</gene>
<dbReference type="Proteomes" id="UP000326838">
    <property type="component" value="Unassembled WGS sequence"/>
</dbReference>
<feature type="domain" description="DUF2510" evidence="3">
    <location>
        <begin position="12"/>
        <end position="43"/>
    </location>
</feature>
<evidence type="ECO:0000259" key="3">
    <source>
        <dbReference type="Pfam" id="PF10708"/>
    </source>
</evidence>
<reference evidence="5" key="1">
    <citation type="submission" date="2019-09" db="EMBL/GenBank/DDBJ databases">
        <title>Mumia zhuanghuii sp. nov. isolated from the intestinal contents of plateau pika (Ochotona curzoniae) in the Qinghai-Tibet plateau of China.</title>
        <authorList>
            <person name="Tian Z."/>
        </authorList>
    </citation>
    <scope>NUCLEOTIDE SEQUENCE [LARGE SCALE GENOMIC DNA]</scope>
    <source>
        <strain evidence="5">L-033</strain>
    </source>
</reference>
<sequence>MSTNDPRPSAPAGWYDAGVPGWQRWWDGTAWTDRQRPAATPAGAGPPAAPSQPVRPGWGQGAPEASIIAGVFACLLIPGAAVIGLFALAGNPVLVYGSVVACLALAALAVVAFLNAAAAFRRRRETPPL</sequence>
<keyword evidence="5" id="KW-1185">Reference proteome</keyword>
<comment type="caution">
    <text evidence="4">The sequence shown here is derived from an EMBL/GenBank/DDBJ whole genome shotgun (WGS) entry which is preliminary data.</text>
</comment>
<keyword evidence="2" id="KW-1133">Transmembrane helix</keyword>
<name>A0A5N0TLS5_9MICO</name>
<feature type="compositionally biased region" description="Low complexity" evidence="1">
    <location>
        <begin position="37"/>
        <end position="46"/>
    </location>
</feature>
<evidence type="ECO:0000313" key="5">
    <source>
        <dbReference type="Proteomes" id="UP000326838"/>
    </source>
</evidence>
<keyword evidence="2" id="KW-0812">Transmembrane</keyword>
<feature type="region of interest" description="Disordered" evidence="1">
    <location>
        <begin position="30"/>
        <end position="59"/>
    </location>
</feature>
<dbReference type="Pfam" id="PF10708">
    <property type="entry name" value="DUF2510"/>
    <property type="match status" value="1"/>
</dbReference>
<evidence type="ECO:0000256" key="1">
    <source>
        <dbReference type="SAM" id="MobiDB-lite"/>
    </source>
</evidence>
<feature type="transmembrane region" description="Helical" evidence="2">
    <location>
        <begin position="94"/>
        <end position="120"/>
    </location>
</feature>
<dbReference type="AlphaFoldDB" id="A0A5N0TLS5"/>
<accession>A0A5N0TLS5</accession>
<dbReference type="InterPro" id="IPR018929">
    <property type="entry name" value="DUF2510"/>
</dbReference>
<dbReference type="EMBL" id="VYUY01000005">
    <property type="protein sequence ID" value="KAA9135511.1"/>
    <property type="molecule type" value="Genomic_DNA"/>
</dbReference>
<feature type="transmembrane region" description="Helical" evidence="2">
    <location>
        <begin position="65"/>
        <end position="88"/>
    </location>
</feature>
<proteinExistence type="predicted"/>